<accession>A0AAV7VZA0</accession>
<dbReference type="Proteomes" id="UP001066276">
    <property type="component" value="Chromosome 1_2"/>
</dbReference>
<keyword evidence="2" id="KW-1185">Reference proteome</keyword>
<reference evidence="1" key="1">
    <citation type="journal article" date="2022" name="bioRxiv">
        <title>Sequencing and chromosome-scale assembly of the giantPleurodeles waltlgenome.</title>
        <authorList>
            <person name="Brown T."/>
            <person name="Elewa A."/>
            <person name="Iarovenko S."/>
            <person name="Subramanian E."/>
            <person name="Araus A.J."/>
            <person name="Petzold A."/>
            <person name="Susuki M."/>
            <person name="Suzuki K.-i.T."/>
            <person name="Hayashi T."/>
            <person name="Toyoda A."/>
            <person name="Oliveira C."/>
            <person name="Osipova E."/>
            <person name="Leigh N.D."/>
            <person name="Simon A."/>
            <person name="Yun M.H."/>
        </authorList>
    </citation>
    <scope>NUCLEOTIDE SEQUENCE</scope>
    <source>
        <strain evidence="1">20211129_DDA</strain>
        <tissue evidence="1">Liver</tissue>
    </source>
</reference>
<sequence length="92" mass="9226">MGSREASAIGRTRVPGIALLWCARSRPIACSGVAAADLGLAGRPAQRDTTNCGRAGDLRPAGLPSRLGAASPCADRSAPELFTAAPRGAGIL</sequence>
<dbReference type="EMBL" id="JANPWB010000002">
    <property type="protein sequence ID" value="KAJ1205736.1"/>
    <property type="molecule type" value="Genomic_DNA"/>
</dbReference>
<dbReference type="AlphaFoldDB" id="A0AAV7VZA0"/>
<name>A0AAV7VZA0_PLEWA</name>
<evidence type="ECO:0000313" key="1">
    <source>
        <dbReference type="EMBL" id="KAJ1205736.1"/>
    </source>
</evidence>
<protein>
    <submittedName>
        <fullName evidence="1">Uncharacterized protein</fullName>
    </submittedName>
</protein>
<evidence type="ECO:0000313" key="2">
    <source>
        <dbReference type="Proteomes" id="UP001066276"/>
    </source>
</evidence>
<comment type="caution">
    <text evidence="1">The sequence shown here is derived from an EMBL/GenBank/DDBJ whole genome shotgun (WGS) entry which is preliminary data.</text>
</comment>
<proteinExistence type="predicted"/>
<gene>
    <name evidence="1" type="ORF">NDU88_001163</name>
</gene>
<organism evidence="1 2">
    <name type="scientific">Pleurodeles waltl</name>
    <name type="common">Iberian ribbed newt</name>
    <dbReference type="NCBI Taxonomy" id="8319"/>
    <lineage>
        <taxon>Eukaryota</taxon>
        <taxon>Metazoa</taxon>
        <taxon>Chordata</taxon>
        <taxon>Craniata</taxon>
        <taxon>Vertebrata</taxon>
        <taxon>Euteleostomi</taxon>
        <taxon>Amphibia</taxon>
        <taxon>Batrachia</taxon>
        <taxon>Caudata</taxon>
        <taxon>Salamandroidea</taxon>
        <taxon>Salamandridae</taxon>
        <taxon>Pleurodelinae</taxon>
        <taxon>Pleurodeles</taxon>
    </lineage>
</organism>